<evidence type="ECO:0000313" key="2">
    <source>
        <dbReference type="Proteomes" id="UP001328733"/>
    </source>
</evidence>
<gene>
    <name evidence="1" type="ORF">V0288_03410</name>
</gene>
<accession>A0AAW9QRC7</accession>
<organism evidence="1 2">
    <name type="scientific">Pannus brasiliensis CCIBt3594</name>
    <dbReference type="NCBI Taxonomy" id="1427578"/>
    <lineage>
        <taxon>Bacteria</taxon>
        <taxon>Bacillati</taxon>
        <taxon>Cyanobacteriota</taxon>
        <taxon>Cyanophyceae</taxon>
        <taxon>Oscillatoriophycideae</taxon>
        <taxon>Chroococcales</taxon>
        <taxon>Microcystaceae</taxon>
        <taxon>Pannus</taxon>
    </lineage>
</organism>
<proteinExistence type="predicted"/>
<dbReference type="NCBIfam" id="TIGR03831">
    <property type="entry name" value="YgiT_finger"/>
    <property type="match status" value="1"/>
</dbReference>
<comment type="caution">
    <text evidence="1">The sequence shown here is derived from an EMBL/GenBank/DDBJ whole genome shotgun (WGS) entry which is preliminary data.</text>
</comment>
<sequence length="83" mass="9558">MKPKKCPNCQEELTTKRVEKIFKGGVNTAIVQVEAEICLHCGDRLYKPDVVRQFARIRSRLKNQETEDLEAIGRSFRVRDPIG</sequence>
<keyword evidence="2" id="KW-1185">Reference proteome</keyword>
<dbReference type="InterPro" id="IPR022453">
    <property type="entry name" value="Znf_MqsA-type"/>
</dbReference>
<dbReference type="AlphaFoldDB" id="A0AAW9QRC7"/>
<dbReference type="Proteomes" id="UP001328733">
    <property type="component" value="Unassembled WGS sequence"/>
</dbReference>
<name>A0AAW9QRC7_9CHRO</name>
<dbReference type="Gene3D" id="3.10.20.860">
    <property type="match status" value="1"/>
</dbReference>
<dbReference type="EMBL" id="JBAFSM010000004">
    <property type="protein sequence ID" value="MEG3436156.1"/>
    <property type="molecule type" value="Genomic_DNA"/>
</dbReference>
<dbReference type="RefSeq" id="WP_332863610.1">
    <property type="nucleotide sequence ID" value="NZ_JBAFSM010000004.1"/>
</dbReference>
<evidence type="ECO:0000313" key="1">
    <source>
        <dbReference type="EMBL" id="MEG3436156.1"/>
    </source>
</evidence>
<reference evidence="1 2" key="1">
    <citation type="submission" date="2024-01" db="EMBL/GenBank/DDBJ databases">
        <title>Genomic insights into the taxonomy and metabolism of the cyanobacterium Pannus brasiliensis CCIBt3594.</title>
        <authorList>
            <person name="Machado M."/>
            <person name="Botero N.B."/>
            <person name="Andreote A.P.D."/>
            <person name="Feitosa A.M.T."/>
            <person name="Popin R."/>
            <person name="Sivonen K."/>
            <person name="Fiore M.F."/>
        </authorList>
    </citation>
    <scope>NUCLEOTIDE SEQUENCE [LARGE SCALE GENOMIC DNA]</scope>
    <source>
        <strain evidence="1 2">CCIBt3594</strain>
    </source>
</reference>
<protein>
    <submittedName>
        <fullName evidence="1">YgiT-type zinc finger protein</fullName>
    </submittedName>
</protein>